<dbReference type="NCBIfam" id="TIGR02876">
    <property type="entry name" value="spore_yqfD"/>
    <property type="match status" value="1"/>
</dbReference>
<proteinExistence type="predicted"/>
<sequence length="409" mass="47547">MPGWKIYRYGYVRIRLRGESPERFLNLCAYHKIPVWNLVNREGFYEMNVTVQGFRQLQGICRKTHVRVKIIGKYGLPFFFYRNKKRKAFFVGIFLAFCILAAMSRHIWNIHVEGNVYNSTQSILEYLEEIQVRHGVLKKDLDCAYIAQQLREEFPDITWVSAKISGSRLLLEVKENGNIYQAQEKQQGAYDLVADKTGTIVSMITRKGTPLKQEGDLCQAGEILVSGRLDILNDSKEVVRYEYTEADADIYVQYNLEYYQEFSMNDEKPVYTGEKKEGYILQAGNYYFRFKGKPKWETYDTVTKMKQLKLTENFKLPLYLGTITDYEYEKRMFTYTEKEAREKAQSQLEALLETLEEKGVQIQGNHVKIGIQGKVCTAKGTLTVVEKIGQKALTEILPQPTERNTDSNE</sequence>
<keyword evidence="1" id="KW-1133">Transmembrane helix</keyword>
<accession>A0A9D2FS13</accession>
<keyword evidence="1" id="KW-0812">Transmembrane</keyword>
<protein>
    <submittedName>
        <fullName evidence="2">Sporulation protein YqfD</fullName>
    </submittedName>
</protein>
<dbReference type="Proteomes" id="UP000824056">
    <property type="component" value="Unassembled WGS sequence"/>
</dbReference>
<organism evidence="2 3">
    <name type="scientific">Candidatus Blautia pullicola</name>
    <dbReference type="NCBI Taxonomy" id="2838498"/>
    <lineage>
        <taxon>Bacteria</taxon>
        <taxon>Bacillati</taxon>
        <taxon>Bacillota</taxon>
        <taxon>Clostridia</taxon>
        <taxon>Lachnospirales</taxon>
        <taxon>Lachnospiraceae</taxon>
        <taxon>Blautia</taxon>
    </lineage>
</organism>
<evidence type="ECO:0000313" key="3">
    <source>
        <dbReference type="Proteomes" id="UP000824056"/>
    </source>
</evidence>
<evidence type="ECO:0000256" key="1">
    <source>
        <dbReference type="SAM" id="Phobius"/>
    </source>
</evidence>
<dbReference type="Pfam" id="PF06898">
    <property type="entry name" value="YqfD"/>
    <property type="match status" value="1"/>
</dbReference>
<comment type="caution">
    <text evidence="2">The sequence shown here is derived from an EMBL/GenBank/DDBJ whole genome shotgun (WGS) entry which is preliminary data.</text>
</comment>
<reference evidence="2" key="1">
    <citation type="journal article" date="2021" name="PeerJ">
        <title>Extensive microbial diversity within the chicken gut microbiome revealed by metagenomics and culture.</title>
        <authorList>
            <person name="Gilroy R."/>
            <person name="Ravi A."/>
            <person name="Getino M."/>
            <person name="Pursley I."/>
            <person name="Horton D.L."/>
            <person name="Alikhan N.F."/>
            <person name="Baker D."/>
            <person name="Gharbi K."/>
            <person name="Hall N."/>
            <person name="Watson M."/>
            <person name="Adriaenssens E.M."/>
            <person name="Foster-Nyarko E."/>
            <person name="Jarju S."/>
            <person name="Secka A."/>
            <person name="Antonio M."/>
            <person name="Oren A."/>
            <person name="Chaudhuri R.R."/>
            <person name="La Ragione R."/>
            <person name="Hildebrand F."/>
            <person name="Pallen M.J."/>
        </authorList>
    </citation>
    <scope>NUCLEOTIDE SEQUENCE</scope>
    <source>
        <strain evidence="2">1068</strain>
    </source>
</reference>
<keyword evidence="1" id="KW-0472">Membrane</keyword>
<evidence type="ECO:0000313" key="2">
    <source>
        <dbReference type="EMBL" id="HIZ65607.1"/>
    </source>
</evidence>
<feature type="transmembrane region" description="Helical" evidence="1">
    <location>
        <begin position="88"/>
        <end position="108"/>
    </location>
</feature>
<dbReference type="PIRSF" id="PIRSF029895">
    <property type="entry name" value="SpoIV"/>
    <property type="match status" value="1"/>
</dbReference>
<dbReference type="AlphaFoldDB" id="A0A9D2FS13"/>
<reference evidence="2" key="2">
    <citation type="submission" date="2021-04" db="EMBL/GenBank/DDBJ databases">
        <authorList>
            <person name="Gilroy R."/>
        </authorList>
    </citation>
    <scope>NUCLEOTIDE SEQUENCE</scope>
    <source>
        <strain evidence="2">1068</strain>
    </source>
</reference>
<name>A0A9D2FS13_9FIRM</name>
<gene>
    <name evidence="2" type="primary">yqfD</name>
    <name evidence="2" type="ORF">H9809_06890</name>
</gene>
<dbReference type="EMBL" id="DXBG01000166">
    <property type="protein sequence ID" value="HIZ65607.1"/>
    <property type="molecule type" value="Genomic_DNA"/>
</dbReference>
<dbReference type="InterPro" id="IPR010690">
    <property type="entry name" value="YqfD"/>
</dbReference>